<dbReference type="InterPro" id="IPR001394">
    <property type="entry name" value="Peptidase_C19_UCH"/>
</dbReference>
<dbReference type="GO" id="GO:0016579">
    <property type="term" value="P:protein deubiquitination"/>
    <property type="evidence" value="ECO:0007669"/>
    <property type="project" value="InterPro"/>
</dbReference>
<keyword evidence="1" id="KW-0378">Hydrolase</keyword>
<dbReference type="GO" id="GO:0005829">
    <property type="term" value="C:cytosol"/>
    <property type="evidence" value="ECO:0007669"/>
    <property type="project" value="TreeGrafter"/>
</dbReference>
<comment type="similarity">
    <text evidence="1">Belongs to the peptidase C19 family.</text>
</comment>
<gene>
    <name evidence="3" type="ORF">Celaphus_00002790</name>
</gene>
<proteinExistence type="inferred from homology"/>
<dbReference type="Gene3D" id="3.90.70.10">
    <property type="entry name" value="Cysteine proteinases"/>
    <property type="match status" value="2"/>
</dbReference>
<comment type="function">
    <text evidence="1">Deubiquitinating enzyme that removes conjugated ubiquitin from specific proteins to regulate different cellular processes.</text>
</comment>
<dbReference type="PROSITE" id="PS00973">
    <property type="entry name" value="USP_2"/>
    <property type="match status" value="1"/>
</dbReference>
<dbReference type="GO" id="GO:0005634">
    <property type="term" value="C:nucleus"/>
    <property type="evidence" value="ECO:0007669"/>
    <property type="project" value="TreeGrafter"/>
</dbReference>
<evidence type="ECO:0000313" key="4">
    <source>
        <dbReference type="Proteomes" id="UP000242450"/>
    </source>
</evidence>
<dbReference type="InterPro" id="IPR050164">
    <property type="entry name" value="Peptidase_C19"/>
</dbReference>
<keyword evidence="4" id="KW-1185">Reference proteome</keyword>
<name>A0A212CFE8_CEREH</name>
<sequence>AGELHTPSWRRPVAARPFASSFVRGGGLGFRLVVFSFTMFGDLFEEDYSSVSNNHYGKGKKLKTKALEPPAPREFTNLSGIRNQGGTCYLNSLLQTLHFTPEFREALFSLGPEELGSLEDKDKPDAKVRIIPLQLQRLFAQLLLLDQEAASTADLTDSFGWTSDESLMASMCPVQETLLRSPQPSVVALPTLLMFRDLTVLPLPSLALLVFLCRFLLVFSTPEMRQHDVQELNRILFSALETSLVGTSGHDLINRLYHGTIVNQIVCKECKNVSEKQEDFLDLTVAVKNVSGLEDALWNMYVEEEVFDYDNLYRCGNCDRLVKAAKSELDDLEYMYDLFSVIIHKGGCYGGHYHVYIKDVDHLGNWQFQEDKSKPDVNLEDTQNKEEIDDPLMILKAILLQEESNLIPVDQLGQKLLKKIGISWNKKYRKQYGPLRKFLQLHSQIFLLSSDESTVRLLKDSSVQAESDIQRNDQQLFKTLTSESSRLNDRPSCPHWFDINDSRVQPIKEKDIEQQFQGKESAYMLFYRKSQLQRPPEGMER</sequence>
<dbReference type="InterPro" id="IPR028889">
    <property type="entry name" value="USP"/>
</dbReference>
<comment type="caution">
    <text evidence="3">The sequence shown here is derived from an EMBL/GenBank/DDBJ whole genome shotgun (WGS) entry which is preliminary data.</text>
</comment>
<dbReference type="AlphaFoldDB" id="A0A212CFE8"/>
<dbReference type="Pfam" id="PF00443">
    <property type="entry name" value="UCH"/>
    <property type="match status" value="1"/>
</dbReference>
<feature type="domain" description="USP" evidence="2">
    <location>
        <begin position="79"/>
        <end position="530"/>
    </location>
</feature>
<dbReference type="FunFam" id="3.90.70.10:FF:000101">
    <property type="entry name" value="Ubiquitin specific peptidase 40"/>
    <property type="match status" value="1"/>
</dbReference>
<dbReference type="SUPFAM" id="SSF54001">
    <property type="entry name" value="Cysteine proteinases"/>
    <property type="match status" value="1"/>
</dbReference>
<comment type="catalytic activity">
    <reaction evidence="1">
        <text>Thiol-dependent hydrolysis of ester, thioester, amide, peptide and isopeptide bonds formed by the C-terminal Gly of ubiquitin (a 76-residue protein attached to proteins as an intracellular targeting signal).</text>
        <dbReference type="EC" id="3.4.19.12"/>
    </reaction>
</comment>
<feature type="non-terminal residue" evidence="3">
    <location>
        <position position="1"/>
    </location>
</feature>
<dbReference type="EC" id="3.4.19.12" evidence="1"/>
<dbReference type="InterPro" id="IPR038765">
    <property type="entry name" value="Papain-like_cys_pep_sf"/>
</dbReference>
<dbReference type="PANTHER" id="PTHR24006">
    <property type="entry name" value="UBIQUITIN CARBOXYL-TERMINAL HYDROLASE"/>
    <property type="match status" value="1"/>
</dbReference>
<keyword evidence="1" id="KW-0645">Protease</keyword>
<dbReference type="OrthoDB" id="289038at2759"/>
<reference evidence="3 4" key="1">
    <citation type="journal article" date="2018" name="Mol. Genet. Genomics">
        <title>The red deer Cervus elaphus genome CerEla1.0: sequencing, annotating, genes, and chromosomes.</title>
        <authorList>
            <person name="Bana N.A."/>
            <person name="Nyiri A."/>
            <person name="Nagy J."/>
            <person name="Frank K."/>
            <person name="Nagy T."/>
            <person name="Steger V."/>
            <person name="Schiller M."/>
            <person name="Lakatos P."/>
            <person name="Sugar L."/>
            <person name="Horn P."/>
            <person name="Barta E."/>
            <person name="Orosz L."/>
        </authorList>
    </citation>
    <scope>NUCLEOTIDE SEQUENCE [LARGE SCALE GENOMIC DNA]</scope>
    <source>
        <strain evidence="3">Hungarian</strain>
    </source>
</reference>
<accession>A0A212CFE8</accession>
<protein>
    <recommendedName>
        <fullName evidence="1">Ubiquitin carboxyl-terminal hydrolase</fullName>
        <ecNumber evidence="1">3.4.19.12</ecNumber>
    </recommendedName>
</protein>
<dbReference type="PROSITE" id="PS00972">
    <property type="entry name" value="USP_1"/>
    <property type="match status" value="1"/>
</dbReference>
<dbReference type="InterPro" id="IPR018200">
    <property type="entry name" value="USP_CS"/>
</dbReference>
<evidence type="ECO:0000313" key="3">
    <source>
        <dbReference type="EMBL" id="OWK04705.1"/>
    </source>
</evidence>
<dbReference type="PROSITE" id="PS50235">
    <property type="entry name" value="USP_3"/>
    <property type="match status" value="1"/>
</dbReference>
<organism evidence="3 4">
    <name type="scientific">Cervus elaphus hippelaphus</name>
    <name type="common">European red deer</name>
    <dbReference type="NCBI Taxonomy" id="46360"/>
    <lineage>
        <taxon>Eukaryota</taxon>
        <taxon>Metazoa</taxon>
        <taxon>Chordata</taxon>
        <taxon>Craniata</taxon>
        <taxon>Vertebrata</taxon>
        <taxon>Euteleostomi</taxon>
        <taxon>Mammalia</taxon>
        <taxon>Eutheria</taxon>
        <taxon>Laurasiatheria</taxon>
        <taxon>Artiodactyla</taxon>
        <taxon>Ruminantia</taxon>
        <taxon>Pecora</taxon>
        <taxon>Cervidae</taxon>
        <taxon>Cervinae</taxon>
        <taxon>Cervus</taxon>
    </lineage>
</organism>
<keyword evidence="1" id="KW-0788">Thiol protease</keyword>
<dbReference type="GO" id="GO:0004843">
    <property type="term" value="F:cysteine-type deubiquitinase activity"/>
    <property type="evidence" value="ECO:0007669"/>
    <property type="project" value="UniProtKB-UniRule"/>
</dbReference>
<dbReference type="Proteomes" id="UP000242450">
    <property type="component" value="Chromosome 20"/>
</dbReference>
<evidence type="ECO:0000259" key="2">
    <source>
        <dbReference type="PROSITE" id="PS50235"/>
    </source>
</evidence>
<dbReference type="PANTHER" id="PTHR24006:SF842">
    <property type="entry name" value="UBIQUITIN CARBOXYL-TERMINAL HYDROLASE 40"/>
    <property type="match status" value="1"/>
</dbReference>
<dbReference type="EMBL" id="MKHE01000020">
    <property type="protein sequence ID" value="OWK04705.1"/>
    <property type="molecule type" value="Genomic_DNA"/>
</dbReference>
<evidence type="ECO:0000256" key="1">
    <source>
        <dbReference type="RuleBase" id="RU366025"/>
    </source>
</evidence>
<dbReference type="GO" id="GO:0006508">
    <property type="term" value="P:proteolysis"/>
    <property type="evidence" value="ECO:0007669"/>
    <property type="project" value="UniProtKB-KW"/>
</dbReference>
<keyword evidence="1" id="KW-0833">Ubl conjugation pathway</keyword>